<name>A0A9Q3YM49_9GAMM</name>
<evidence type="ECO:0000313" key="2">
    <source>
        <dbReference type="Proteomes" id="UP001108027"/>
    </source>
</evidence>
<sequence>MSGLKSMEHGALGEARAKAFLLERFWVLERSVDIQGADYLIQRRITDRNFMDRSPPKLGVVQVKYVQDGDTYLSIFKEYLCDSEGYPYKEFFLLVFTGRESNSRSFLLSSDEYIKLSSENLKSGKIRLQVKASTILESSNYEILDHTRALERIDHALRSADFFANRRFLGATNYIKISPDQIEHDFLLPMDNQYAEIGKAFFEEKKKLQRIVFDAEEILDSMQKMLRSTDPEEAFRIYEEDLWEHIGQGRGIVLDADFFNDEDFLASVKSHKKRLDAIRDKGMEASFFALLQKIESELPVRIADLKITEDTRIQIIVSYDSATLLDARVTVKEVTGTKETPRLVNSSLGCHTIEFSPFQCFSWEIRTGKTPPPESAEDVEEQIRTLIWLLRRPLQSEIEKHLIGEDLALEW</sequence>
<dbReference type="RefSeq" id="WP_228233633.1">
    <property type="nucleotide sequence ID" value="NZ_JAJGNA010000006.1"/>
</dbReference>
<gene>
    <name evidence="1" type="ORF">LL252_07580</name>
</gene>
<dbReference type="AlphaFoldDB" id="A0A9Q3YM49"/>
<evidence type="ECO:0000313" key="1">
    <source>
        <dbReference type="EMBL" id="MCC4308432.1"/>
    </source>
</evidence>
<dbReference type="Proteomes" id="UP001108027">
    <property type="component" value="Unassembled WGS sequence"/>
</dbReference>
<reference evidence="1" key="1">
    <citation type="submission" date="2021-10" db="EMBL/GenBank/DDBJ databases">
        <title>The diversity and Nitrogen Metabolism of Culturable Nitrate-Utilizing Bacteria Within the Oxygen Minimum Zone of the Changjiang (Yangtze River)Estuary.</title>
        <authorList>
            <person name="Zhang D."/>
            <person name="Zheng J."/>
            <person name="Liu S."/>
            <person name="He W."/>
        </authorList>
    </citation>
    <scope>NUCLEOTIDE SEQUENCE</scope>
    <source>
        <strain evidence="1">FXH-223</strain>
    </source>
</reference>
<proteinExistence type="predicted"/>
<comment type="caution">
    <text evidence="1">The sequence shown here is derived from an EMBL/GenBank/DDBJ whole genome shotgun (WGS) entry which is preliminary data.</text>
</comment>
<dbReference type="EMBL" id="JAJGNA010000006">
    <property type="protein sequence ID" value="MCC4308432.1"/>
    <property type="molecule type" value="Genomic_DNA"/>
</dbReference>
<accession>A0A9Q3YM49</accession>
<organism evidence="1 2">
    <name type="scientific">Alloalcanivorax marinus</name>
    <dbReference type="NCBI Taxonomy" id="1177169"/>
    <lineage>
        <taxon>Bacteria</taxon>
        <taxon>Pseudomonadati</taxon>
        <taxon>Pseudomonadota</taxon>
        <taxon>Gammaproteobacteria</taxon>
        <taxon>Oceanospirillales</taxon>
        <taxon>Alcanivoracaceae</taxon>
        <taxon>Alloalcanivorax</taxon>
    </lineage>
</organism>
<protein>
    <submittedName>
        <fullName evidence="1">Uncharacterized protein</fullName>
    </submittedName>
</protein>
<keyword evidence="2" id="KW-1185">Reference proteome</keyword>